<feature type="compositionally biased region" description="Polar residues" evidence="4">
    <location>
        <begin position="584"/>
        <end position="594"/>
    </location>
</feature>
<proteinExistence type="inferred from homology"/>
<protein>
    <recommendedName>
        <fullName evidence="5">NmrA-like domain-containing protein</fullName>
    </recommendedName>
</protein>
<dbReference type="InterPro" id="IPR036291">
    <property type="entry name" value="NAD(P)-bd_dom_sf"/>
</dbReference>
<feature type="region of interest" description="Disordered" evidence="4">
    <location>
        <begin position="547"/>
        <end position="626"/>
    </location>
</feature>
<reference evidence="6" key="1">
    <citation type="submission" date="2022-10" db="EMBL/GenBank/DDBJ databases">
        <title>Culturing micro-colonial fungi from biological soil crusts in the Mojave desert and describing Neophaeococcomyces mojavensis, and introducing the new genera and species Taxawa tesnikishii.</title>
        <authorList>
            <person name="Kurbessoian T."/>
            <person name="Stajich J.E."/>
        </authorList>
    </citation>
    <scope>NUCLEOTIDE SEQUENCE</scope>
    <source>
        <strain evidence="6">TK_1</strain>
    </source>
</reference>
<dbReference type="PANTHER" id="PTHR42748">
    <property type="entry name" value="NITROGEN METABOLITE REPRESSION PROTEIN NMRA FAMILY MEMBER"/>
    <property type="match status" value="1"/>
</dbReference>
<dbReference type="Pfam" id="PF05368">
    <property type="entry name" value="NmrA"/>
    <property type="match status" value="1"/>
</dbReference>
<keyword evidence="2" id="KW-0521">NADP</keyword>
<comment type="similarity">
    <text evidence="1">Belongs to the NmrA-type oxidoreductase family.</text>
</comment>
<feature type="coiled-coil region" evidence="3">
    <location>
        <begin position="403"/>
        <end position="451"/>
    </location>
</feature>
<dbReference type="EMBL" id="JAPDRL010000053">
    <property type="protein sequence ID" value="KAJ9661994.1"/>
    <property type="molecule type" value="Genomic_DNA"/>
</dbReference>
<feature type="domain" description="NmrA-like" evidence="5">
    <location>
        <begin position="5"/>
        <end position="284"/>
    </location>
</feature>
<evidence type="ECO:0000313" key="7">
    <source>
        <dbReference type="Proteomes" id="UP001172684"/>
    </source>
</evidence>
<evidence type="ECO:0000313" key="6">
    <source>
        <dbReference type="EMBL" id="KAJ9661994.1"/>
    </source>
</evidence>
<name>A0ABQ9NPR7_9PEZI</name>
<evidence type="ECO:0000256" key="3">
    <source>
        <dbReference type="SAM" id="Coils"/>
    </source>
</evidence>
<dbReference type="CDD" id="cd05251">
    <property type="entry name" value="NmrA_like_SDR_a"/>
    <property type="match status" value="1"/>
</dbReference>
<gene>
    <name evidence="6" type="ORF">H2201_006283</name>
</gene>
<dbReference type="Proteomes" id="UP001172684">
    <property type="component" value="Unassembled WGS sequence"/>
</dbReference>
<sequence length="626" mass="68960">MTSTEKFITVFGATGSQGGAVVRSLLQNKNAAFKVRGTTRNTDSDAAKALSSLGVEIVKADGFNKDEMLAAFKGSWGAFVNTSSHDPAFNVPGGPTELDLGKTIVDAAAEAGVKHLVYSSLVSISEMTNGELSNAEFDEKHETEKYACSKGFESFTAVRAGWYLENFLDEHFARFLGGFPFTADEEGYLTFTTPRWGGSEEVPFISITHDFGDVVHGIFLSPEKWNGEVVQGVSEPVSFEDMVKTFEKVTGKKSRFNALASWKDFEGHGIKPLENIRIMFHFTQMTGGLYFGALNDTSAAAKLKAAAAEAKGEADGKLMTVEKFFVENFRKDVYVYCFDNGVTIVGRNSGKAMYGHALFDHGCPLLRYFKAMFPAGILLSSLQERSRYNLFRLFHGSEHVIQMDRLSERADALQRSNTELRERLERRIADLECAQSDRIRAEDENSRLTTDNLGLLADNRRFLNEYLAATIQINVDVQLIQGMWRRRQSEREESSRLINEHGSFRQEVRRFGRAVIHHCCDVLEEMDGNVAALLEQAVRLVELAVGDEEDEESQVPDDQAHGGADEGSATAQEEPLVDLDGATLSGTPSSNVATFGSVVSTVPVGSGGHGRASSSDDELQFRMDDP</sequence>
<evidence type="ECO:0000259" key="5">
    <source>
        <dbReference type="Pfam" id="PF05368"/>
    </source>
</evidence>
<dbReference type="SUPFAM" id="SSF51735">
    <property type="entry name" value="NAD(P)-binding Rossmann-fold domains"/>
    <property type="match status" value="1"/>
</dbReference>
<dbReference type="Gene3D" id="3.40.50.720">
    <property type="entry name" value="NAD(P)-binding Rossmann-like Domain"/>
    <property type="match status" value="1"/>
</dbReference>
<evidence type="ECO:0000256" key="4">
    <source>
        <dbReference type="SAM" id="MobiDB-lite"/>
    </source>
</evidence>
<dbReference type="InterPro" id="IPR008030">
    <property type="entry name" value="NmrA-like"/>
</dbReference>
<evidence type="ECO:0000256" key="2">
    <source>
        <dbReference type="ARBA" id="ARBA00022857"/>
    </source>
</evidence>
<dbReference type="Gene3D" id="3.90.25.10">
    <property type="entry name" value="UDP-galactose 4-epimerase, domain 1"/>
    <property type="match status" value="1"/>
</dbReference>
<dbReference type="PANTHER" id="PTHR42748:SF7">
    <property type="entry name" value="NMRA LIKE REDOX SENSOR 1-RELATED"/>
    <property type="match status" value="1"/>
</dbReference>
<keyword evidence="3" id="KW-0175">Coiled coil</keyword>
<organism evidence="6 7">
    <name type="scientific">Coniosporium apollinis</name>
    <dbReference type="NCBI Taxonomy" id="61459"/>
    <lineage>
        <taxon>Eukaryota</taxon>
        <taxon>Fungi</taxon>
        <taxon>Dikarya</taxon>
        <taxon>Ascomycota</taxon>
        <taxon>Pezizomycotina</taxon>
        <taxon>Dothideomycetes</taxon>
        <taxon>Dothideomycetes incertae sedis</taxon>
        <taxon>Coniosporium</taxon>
    </lineage>
</organism>
<accession>A0ABQ9NPR7</accession>
<keyword evidence="7" id="KW-1185">Reference proteome</keyword>
<evidence type="ECO:0000256" key="1">
    <source>
        <dbReference type="ARBA" id="ARBA00006328"/>
    </source>
</evidence>
<comment type="caution">
    <text evidence="6">The sequence shown here is derived from an EMBL/GenBank/DDBJ whole genome shotgun (WGS) entry which is preliminary data.</text>
</comment>
<dbReference type="InterPro" id="IPR051164">
    <property type="entry name" value="NmrA-like_oxidored"/>
</dbReference>